<dbReference type="Proteomes" id="UP001151760">
    <property type="component" value="Unassembled WGS sequence"/>
</dbReference>
<proteinExistence type="predicted"/>
<sequence>MARQCIKPKRHRNSTWFKEKAMLAEALELGMVLDEEQMEFLADNRDTVTTDQQSQEIPPPAAFQRDDLDAFDSNCDEAPSTSVVLMAKLSSYDLEILSNVPNHDTYLDNQMIYQKTKTMVVQDTSSFTQQDELIMSVIEEMTNKVAKCNEHAALSVIDTEKTLKLAEKSRLKIHAKQNDLIVQEKKGNIAPIDYVLLNKLFEHFDKHFMPQKQLFAEQAFWLSISKPVSGFEHIQKAFDKDVKPFVKTLKEYFYMFDQDLHKEITDMKEVFTQMKTKVAKSSVERKTFEIKEKELLIENDHLLELVMSQDLVHNAVNSLAEIINYQSMEKSFLDEYSKCVELKAELSKKNEMVKKSVYDEPSKRCARMENRSQIQAKNNSITKLKDHIAILKGKGVSKGVKSETTSKVIALRMHNLDLEPLVKNIAQKDKNKAKRTKPSTGMERVRKTKAEGLKSSVCKLALLQNSLVNLPRILLLRVELFALEEVPVVTMADQRTMAELLCAPTEGYVEAIVVPPIPAEHFELKHSLINLVTSKQFFGFEKEDPHAHIRYFNKITSTLKYKDDLLRACLHHGFTEFHQLDTFYNGLNPSDQDSLNSAAGGNLLERSAQDVLKIIKNKSKVHNSRNKPIVSQVKASNVNSSKIASVVTSAMTAMFKQHQVTLAPAFVKAVEESCVTCDDAHSYRTVSCH</sequence>
<reference evidence="2" key="1">
    <citation type="journal article" date="2022" name="Int. J. Mol. Sci.">
        <title>Draft Genome of Tanacetum Coccineum: Genomic Comparison of Closely Related Tanacetum-Family Plants.</title>
        <authorList>
            <person name="Yamashiro T."/>
            <person name="Shiraishi A."/>
            <person name="Nakayama K."/>
            <person name="Satake H."/>
        </authorList>
    </citation>
    <scope>NUCLEOTIDE SEQUENCE</scope>
</reference>
<accession>A0ABQ4Y069</accession>
<comment type="caution">
    <text evidence="2">The sequence shown here is derived from an EMBL/GenBank/DDBJ whole genome shotgun (WGS) entry which is preliminary data.</text>
</comment>
<dbReference type="EMBL" id="BQNB010009965">
    <property type="protein sequence ID" value="GJS70894.1"/>
    <property type="molecule type" value="Genomic_DNA"/>
</dbReference>
<name>A0ABQ4Y069_9ASTR</name>
<evidence type="ECO:0000313" key="2">
    <source>
        <dbReference type="EMBL" id="GJS70894.1"/>
    </source>
</evidence>
<protein>
    <recommendedName>
        <fullName evidence="4">Reverse transcriptase domain-containing protein</fullName>
    </recommendedName>
</protein>
<keyword evidence="3" id="KW-1185">Reference proteome</keyword>
<reference evidence="2" key="2">
    <citation type="submission" date="2022-01" db="EMBL/GenBank/DDBJ databases">
        <authorList>
            <person name="Yamashiro T."/>
            <person name="Shiraishi A."/>
            <person name="Satake H."/>
            <person name="Nakayama K."/>
        </authorList>
    </citation>
    <scope>NUCLEOTIDE SEQUENCE</scope>
</reference>
<evidence type="ECO:0000313" key="3">
    <source>
        <dbReference type="Proteomes" id="UP001151760"/>
    </source>
</evidence>
<feature type="region of interest" description="Disordered" evidence="1">
    <location>
        <begin position="428"/>
        <end position="448"/>
    </location>
</feature>
<evidence type="ECO:0008006" key="4">
    <source>
        <dbReference type="Google" id="ProtNLM"/>
    </source>
</evidence>
<organism evidence="2 3">
    <name type="scientific">Tanacetum coccineum</name>
    <dbReference type="NCBI Taxonomy" id="301880"/>
    <lineage>
        <taxon>Eukaryota</taxon>
        <taxon>Viridiplantae</taxon>
        <taxon>Streptophyta</taxon>
        <taxon>Embryophyta</taxon>
        <taxon>Tracheophyta</taxon>
        <taxon>Spermatophyta</taxon>
        <taxon>Magnoliopsida</taxon>
        <taxon>eudicotyledons</taxon>
        <taxon>Gunneridae</taxon>
        <taxon>Pentapetalae</taxon>
        <taxon>asterids</taxon>
        <taxon>campanulids</taxon>
        <taxon>Asterales</taxon>
        <taxon>Asteraceae</taxon>
        <taxon>Asteroideae</taxon>
        <taxon>Anthemideae</taxon>
        <taxon>Anthemidinae</taxon>
        <taxon>Tanacetum</taxon>
    </lineage>
</organism>
<evidence type="ECO:0000256" key="1">
    <source>
        <dbReference type="SAM" id="MobiDB-lite"/>
    </source>
</evidence>
<gene>
    <name evidence="2" type="ORF">Tco_0703735</name>
</gene>